<keyword evidence="2" id="KW-1185">Reference proteome</keyword>
<evidence type="ECO:0000313" key="2">
    <source>
        <dbReference type="Proteomes" id="UP000326565"/>
    </source>
</evidence>
<organism evidence="1 2">
    <name type="scientific">Aspergillus leporis</name>
    <dbReference type="NCBI Taxonomy" id="41062"/>
    <lineage>
        <taxon>Eukaryota</taxon>
        <taxon>Fungi</taxon>
        <taxon>Dikarya</taxon>
        <taxon>Ascomycota</taxon>
        <taxon>Pezizomycotina</taxon>
        <taxon>Eurotiomycetes</taxon>
        <taxon>Eurotiomycetidae</taxon>
        <taxon>Eurotiales</taxon>
        <taxon>Aspergillaceae</taxon>
        <taxon>Aspergillus</taxon>
        <taxon>Aspergillus subgen. Circumdati</taxon>
    </lineage>
</organism>
<gene>
    <name evidence="1" type="ORF">BDV29DRAFT_176436</name>
</gene>
<proteinExistence type="predicted"/>
<dbReference type="Proteomes" id="UP000326565">
    <property type="component" value="Unassembled WGS sequence"/>
</dbReference>
<evidence type="ECO:0000313" key="1">
    <source>
        <dbReference type="EMBL" id="KAB8072946.1"/>
    </source>
</evidence>
<sequence length="56" mass="5802">MTTTGCQIGIDFLPRSCVCVCVCVYVCVYVAGVNICPLVAHVIHTGGCHGSGSDKN</sequence>
<accession>A0A5N5WWM3</accession>
<protein>
    <submittedName>
        <fullName evidence="1">Uncharacterized protein</fullName>
    </submittedName>
</protein>
<name>A0A5N5WWM3_9EURO</name>
<dbReference type="AlphaFoldDB" id="A0A5N5WWM3"/>
<dbReference type="EMBL" id="ML732236">
    <property type="protein sequence ID" value="KAB8072946.1"/>
    <property type="molecule type" value="Genomic_DNA"/>
</dbReference>
<reference evidence="1 2" key="1">
    <citation type="submission" date="2019-04" db="EMBL/GenBank/DDBJ databases">
        <title>Friends and foes A comparative genomics study of 23 Aspergillus species from section Flavi.</title>
        <authorList>
            <consortium name="DOE Joint Genome Institute"/>
            <person name="Kjaerbolling I."/>
            <person name="Vesth T."/>
            <person name="Frisvad J.C."/>
            <person name="Nybo J.L."/>
            <person name="Theobald S."/>
            <person name="Kildgaard S."/>
            <person name="Isbrandt T."/>
            <person name="Kuo A."/>
            <person name="Sato A."/>
            <person name="Lyhne E.K."/>
            <person name="Kogle M.E."/>
            <person name="Wiebenga A."/>
            <person name="Kun R.S."/>
            <person name="Lubbers R.J."/>
            <person name="Makela M.R."/>
            <person name="Barry K."/>
            <person name="Chovatia M."/>
            <person name="Clum A."/>
            <person name="Daum C."/>
            <person name="Haridas S."/>
            <person name="He G."/>
            <person name="LaButti K."/>
            <person name="Lipzen A."/>
            <person name="Mondo S."/>
            <person name="Riley R."/>
            <person name="Salamov A."/>
            <person name="Simmons B.A."/>
            <person name="Magnuson J.K."/>
            <person name="Henrissat B."/>
            <person name="Mortensen U.H."/>
            <person name="Larsen T.O."/>
            <person name="Devries R.P."/>
            <person name="Grigoriev I.V."/>
            <person name="Machida M."/>
            <person name="Baker S.E."/>
            <person name="Andersen M.R."/>
        </authorList>
    </citation>
    <scope>NUCLEOTIDE SEQUENCE [LARGE SCALE GENOMIC DNA]</scope>
    <source>
        <strain evidence="1 2">CBS 151.66</strain>
    </source>
</reference>